<evidence type="ECO:0000313" key="1">
    <source>
        <dbReference type="EMBL" id="KYD18531.1"/>
    </source>
</evidence>
<accession>A0A150M2H1</accession>
<dbReference type="AlphaFoldDB" id="A0A150M2H1"/>
<organism evidence="1 2">
    <name type="scientific">Saccharococcus caldoxylosilyticus</name>
    <dbReference type="NCBI Taxonomy" id="81408"/>
    <lineage>
        <taxon>Bacteria</taxon>
        <taxon>Bacillati</taxon>
        <taxon>Bacillota</taxon>
        <taxon>Bacilli</taxon>
        <taxon>Bacillales</taxon>
        <taxon>Anoxybacillaceae</taxon>
        <taxon>Saccharococcus</taxon>
    </lineage>
</organism>
<name>A0A150M2H1_9BACL</name>
<gene>
    <name evidence="1" type="ORF">B4119_4058</name>
</gene>
<dbReference type="EMBL" id="LQYS01000020">
    <property type="protein sequence ID" value="KYD18531.1"/>
    <property type="molecule type" value="Genomic_DNA"/>
</dbReference>
<dbReference type="Proteomes" id="UP000075455">
    <property type="component" value="Unassembled WGS sequence"/>
</dbReference>
<evidence type="ECO:0000313" key="2">
    <source>
        <dbReference type="Proteomes" id="UP000075455"/>
    </source>
</evidence>
<protein>
    <submittedName>
        <fullName evidence="1">Uncharacterized protein</fullName>
    </submittedName>
</protein>
<dbReference type="STRING" id="81408.B4119_4058"/>
<comment type="caution">
    <text evidence="1">The sequence shown here is derived from an EMBL/GenBank/DDBJ whole genome shotgun (WGS) entry which is preliminary data.</text>
</comment>
<reference evidence="1 2" key="1">
    <citation type="submission" date="2016-01" db="EMBL/GenBank/DDBJ databases">
        <title>Draft Genome Sequences of Seven Thermophilic Sporeformers Isolated from Foods.</title>
        <authorList>
            <person name="Berendsen E.M."/>
            <person name="Wells-Bennik M.H."/>
            <person name="Krawcyk A.O."/>
            <person name="De Jong A."/>
            <person name="Holsappel S."/>
            <person name="Eijlander R.T."/>
            <person name="Kuipers O.P."/>
        </authorList>
    </citation>
    <scope>NUCLEOTIDE SEQUENCE [LARGE SCALE GENOMIC DNA]</scope>
    <source>
        <strain evidence="1 2">B4119</strain>
    </source>
</reference>
<sequence>MGMRLPSHSYRWPNLHQFLSSPLLAVRLQTVGDQNER</sequence>
<proteinExistence type="predicted"/>